<dbReference type="InterPro" id="IPR012337">
    <property type="entry name" value="RNaseH-like_sf"/>
</dbReference>
<dbReference type="OrthoDB" id="368860at2"/>
<feature type="domain" description="Transposase IS4-like" evidence="5">
    <location>
        <begin position="119"/>
        <end position="328"/>
    </location>
</feature>
<dbReference type="Proteomes" id="UP000076865">
    <property type="component" value="Plasmid pDSM15939_2"/>
</dbReference>
<keyword evidence="2" id="KW-0815">Transposition</keyword>
<dbReference type="PANTHER" id="PTHR33258">
    <property type="entry name" value="TRANSPOSASE INSL FOR INSERTION SEQUENCE ELEMENT IS186A-RELATED"/>
    <property type="match status" value="1"/>
</dbReference>
<dbReference type="PATRIC" id="fig|294699.3.peg.3360"/>
<evidence type="ECO:0000259" key="5">
    <source>
        <dbReference type="Pfam" id="PF01609"/>
    </source>
</evidence>
<dbReference type="Gene3D" id="3.90.350.10">
    <property type="entry name" value="Transposase Inhibitor Protein From Tn5, Chain A, domain 1"/>
    <property type="match status" value="1"/>
</dbReference>
<dbReference type="GO" id="GO:0004803">
    <property type="term" value="F:transposase activity"/>
    <property type="evidence" value="ECO:0007669"/>
    <property type="project" value="InterPro"/>
</dbReference>
<dbReference type="InterPro" id="IPR047952">
    <property type="entry name" value="Transpos_IS4"/>
</dbReference>
<geneLocation type="plasmid" evidence="7">
    <name>pdsm15939_2</name>
</geneLocation>
<dbReference type="RefSeq" id="WP_066328059.1">
    <property type="nucleotide sequence ID" value="NZ_CP015440.1"/>
</dbReference>
<evidence type="ECO:0000256" key="1">
    <source>
        <dbReference type="ARBA" id="ARBA00010075"/>
    </source>
</evidence>
<accession>A0A160F7X2</accession>
<reference evidence="6 7" key="1">
    <citation type="journal article" date="2006" name="Syst. Appl. Microbiol.">
        <title>Anoxybacillus amylolyticus sp. nov., a thermophilic amylase producing bacterium isolated from Mount Rittmann (Antarctica).</title>
        <authorList>
            <person name="Poli A."/>
            <person name="Esposito E."/>
            <person name="Lama L."/>
            <person name="Orlando P."/>
            <person name="Nicolaus G."/>
            <person name="de Appolonia F."/>
            <person name="Gambacorta A."/>
            <person name="Nicolaus B."/>
        </authorList>
    </citation>
    <scope>NUCLEOTIDE SEQUENCE [LARGE SCALE GENOMIC DNA]</scope>
    <source>
        <strain evidence="6 7">DSM 15939</strain>
        <plasmid evidence="7">Plasmid pdsm15939_2</plasmid>
    </source>
</reference>
<dbReference type="PANTHER" id="PTHR33258:SF1">
    <property type="entry name" value="TRANSPOSASE INSL FOR INSERTION SEQUENCE ELEMENT IS186A-RELATED"/>
    <property type="match status" value="1"/>
</dbReference>
<dbReference type="KEGG" id="aamy:GFC30_3276"/>
<dbReference type="EMBL" id="CP015440">
    <property type="protein sequence ID" value="ANB62392.1"/>
    <property type="molecule type" value="Genomic_DNA"/>
</dbReference>
<organism evidence="6 7">
    <name type="scientific">Anoxybacteroides amylolyticum</name>
    <dbReference type="NCBI Taxonomy" id="294699"/>
    <lineage>
        <taxon>Bacteria</taxon>
        <taxon>Bacillati</taxon>
        <taxon>Bacillota</taxon>
        <taxon>Bacilli</taxon>
        <taxon>Bacillales</taxon>
        <taxon>Anoxybacillaceae</taxon>
        <taxon>Anoxybacteroides</taxon>
    </lineage>
</organism>
<evidence type="ECO:0000313" key="7">
    <source>
        <dbReference type="Proteomes" id="UP000076865"/>
    </source>
</evidence>
<evidence type="ECO:0000313" key="6">
    <source>
        <dbReference type="EMBL" id="ANB62392.1"/>
    </source>
</evidence>
<name>A0A160F7X2_9BACL</name>
<sequence length="413" mass="48955">MDCITFQALWKELDVRVFSKLIPIIDVDKYIKKLSAYRFLQLLIFAQINEIDSLTAMAKHVKDTKELHTELELDAISTSQLSRKLKHLSPSLFETIFHHLVQTIQRQLQATPTVEQIRRLHIIDSTTMSMCIGQYPWATFRKTKAGVRLHLRVVVQNDMTIPDRGVLLPAKHADRTQMEELITYDEEAIYLFNRGYVDYQQFDRLCEEGISFITRLKDNAIVEVWNEQRPDDESMMRDQEGVLGTNKTKMKHPLRLIQTKDSEGTVIVLVTNCFDRSAKEIADLYRCRWKIETFFKWMKQHLRIKRFWGTSENAVYTQIWVALITYCLQVLLQVKTGYKGTLLEVKRTIRLLLFQPFSEVIRSLFRKPSRKSKGRRTYRWVEEFERIEQQWVEGEVEHLDELEYDPIFLAPWK</sequence>
<keyword evidence="4" id="KW-0233">DNA recombination</keyword>
<evidence type="ECO:0000256" key="4">
    <source>
        <dbReference type="ARBA" id="ARBA00023172"/>
    </source>
</evidence>
<keyword evidence="3" id="KW-0238">DNA-binding</keyword>
<dbReference type="AlphaFoldDB" id="A0A160F7X2"/>
<dbReference type="GO" id="GO:0003677">
    <property type="term" value="F:DNA binding"/>
    <property type="evidence" value="ECO:0007669"/>
    <property type="project" value="UniProtKB-KW"/>
</dbReference>
<dbReference type="NCBIfam" id="NF033592">
    <property type="entry name" value="transpos_IS4_1"/>
    <property type="match status" value="1"/>
</dbReference>
<protein>
    <submittedName>
        <fullName evidence="6">Transposase DDE domain protein</fullName>
    </submittedName>
</protein>
<keyword evidence="7" id="KW-1185">Reference proteome</keyword>
<gene>
    <name evidence="6" type="ORF">GFC30_3276</name>
</gene>
<dbReference type="Pfam" id="PF01609">
    <property type="entry name" value="DDE_Tnp_1"/>
    <property type="match status" value="1"/>
</dbReference>
<dbReference type="InterPro" id="IPR002559">
    <property type="entry name" value="Transposase_11"/>
</dbReference>
<keyword evidence="6" id="KW-0614">Plasmid</keyword>
<dbReference type="SUPFAM" id="SSF53098">
    <property type="entry name" value="Ribonuclease H-like"/>
    <property type="match status" value="1"/>
</dbReference>
<dbReference type="GO" id="GO:0006313">
    <property type="term" value="P:DNA transposition"/>
    <property type="evidence" value="ECO:0007669"/>
    <property type="project" value="InterPro"/>
</dbReference>
<proteinExistence type="inferred from homology"/>
<evidence type="ECO:0000256" key="3">
    <source>
        <dbReference type="ARBA" id="ARBA00023125"/>
    </source>
</evidence>
<evidence type="ECO:0000256" key="2">
    <source>
        <dbReference type="ARBA" id="ARBA00022578"/>
    </source>
</evidence>
<comment type="similarity">
    <text evidence="1">Belongs to the transposase 11 family.</text>
</comment>